<accession>A0AAV5UC78</accession>
<dbReference type="AlphaFoldDB" id="A0AAV5UC78"/>
<dbReference type="InterPro" id="IPR000242">
    <property type="entry name" value="PTP_cat"/>
</dbReference>
<evidence type="ECO:0000259" key="3">
    <source>
        <dbReference type="PROSITE" id="PS50056"/>
    </source>
</evidence>
<name>A0AAV5UC78_9BILA</name>
<dbReference type="GO" id="GO:0004725">
    <property type="term" value="F:protein tyrosine phosphatase activity"/>
    <property type="evidence" value="ECO:0007669"/>
    <property type="project" value="InterPro"/>
</dbReference>
<feature type="non-terminal residue" evidence="4">
    <location>
        <position position="1"/>
    </location>
</feature>
<feature type="region of interest" description="Disordered" evidence="1">
    <location>
        <begin position="1"/>
        <end position="141"/>
    </location>
</feature>
<feature type="domain" description="Tyrosine-protein phosphatase" evidence="2">
    <location>
        <begin position="202"/>
        <end position="428"/>
    </location>
</feature>
<evidence type="ECO:0008006" key="6">
    <source>
        <dbReference type="Google" id="ProtNLM"/>
    </source>
</evidence>
<gene>
    <name evidence="4" type="ORF">PENTCL1PPCAC_26606</name>
</gene>
<feature type="domain" description="Tyrosine specific protein phosphatases" evidence="3">
    <location>
        <begin position="353"/>
        <end position="420"/>
    </location>
</feature>
<dbReference type="SMART" id="SM00194">
    <property type="entry name" value="PTPc"/>
    <property type="match status" value="1"/>
</dbReference>
<dbReference type="SUPFAM" id="SSF52799">
    <property type="entry name" value="(Phosphotyrosine protein) phosphatases II"/>
    <property type="match status" value="1"/>
</dbReference>
<dbReference type="PANTHER" id="PTHR23219:SF13">
    <property type="entry name" value="TYROSINE-PROTEIN PHOSPHATASE DOMAIN-CONTAINING PROTEIN"/>
    <property type="match status" value="1"/>
</dbReference>
<dbReference type="PROSITE" id="PS50055">
    <property type="entry name" value="TYR_PHOSPHATASE_PTP"/>
    <property type="match status" value="1"/>
</dbReference>
<dbReference type="PROSITE" id="PS50056">
    <property type="entry name" value="TYR_PHOSPHATASE_2"/>
    <property type="match status" value="1"/>
</dbReference>
<proteinExistence type="predicted"/>
<organism evidence="4 5">
    <name type="scientific">Pristionchus entomophagus</name>
    <dbReference type="NCBI Taxonomy" id="358040"/>
    <lineage>
        <taxon>Eukaryota</taxon>
        <taxon>Metazoa</taxon>
        <taxon>Ecdysozoa</taxon>
        <taxon>Nematoda</taxon>
        <taxon>Chromadorea</taxon>
        <taxon>Rhabditida</taxon>
        <taxon>Rhabditina</taxon>
        <taxon>Diplogasteromorpha</taxon>
        <taxon>Diplogasteroidea</taxon>
        <taxon>Neodiplogasteridae</taxon>
        <taxon>Pristionchus</taxon>
    </lineage>
</organism>
<comment type="caution">
    <text evidence="4">The sequence shown here is derived from an EMBL/GenBank/DDBJ whole genome shotgun (WGS) entry which is preliminary data.</text>
</comment>
<sequence length="456" mass="51959">DSLNHHDYPMAPELKKPVRVRTGKSRSTGSAEGPTKKISSKEKKACKEKRSTKEKKGEKSTRTPKRLSGKENKEADDKKKRDAKPEKAKTVLPEPAKKQLRKRPLTPKAPVKGDPKKTDDKFESMPIVEEESADNENSGESQLIKFDLKDEAKQETKTPTPPEPKVDFNKLKETVQKFLDNLKTKTWKTVQKEFDVGYRKEPKDKLKDANPDTRFKITTNVPPDSDFYDASNIEINGIENKFILAAEPGPEKKNQEDFWRMVYDSNVTNIFYLENYEADAPTVFVPWKVGEGQDFGKMFISNKKIDSSTRFAVQTVLEVLPEGCSNSIIVRFMQCRKWPETLVASESESMHALCFFRLLKGDKGATMIICKNGVGRSAMFLMAHSICTLFNANIVVEVPDILAKVRSSRWGSIQEEQYLTLHMIVFKYIQQKFKKHLADECDKQKSALAEHLEKIG</sequence>
<dbReference type="Gene3D" id="3.90.190.10">
    <property type="entry name" value="Protein tyrosine phosphatase superfamily"/>
    <property type="match status" value="1"/>
</dbReference>
<dbReference type="PANTHER" id="PTHR23219">
    <property type="entry name" value="TYROSINE-PROTEIN PHOSPHATASE C15H7.3-RELATED"/>
    <property type="match status" value="1"/>
</dbReference>
<feature type="compositionally biased region" description="Basic and acidic residues" evidence="1">
    <location>
        <begin position="68"/>
        <end position="89"/>
    </location>
</feature>
<evidence type="ECO:0000259" key="2">
    <source>
        <dbReference type="PROSITE" id="PS50055"/>
    </source>
</evidence>
<evidence type="ECO:0000313" key="5">
    <source>
        <dbReference type="Proteomes" id="UP001432027"/>
    </source>
</evidence>
<dbReference type="InterPro" id="IPR000387">
    <property type="entry name" value="Tyr_Pase_dom"/>
</dbReference>
<dbReference type="PRINTS" id="PR00700">
    <property type="entry name" value="PRTYPHPHTASE"/>
</dbReference>
<dbReference type="Pfam" id="PF00102">
    <property type="entry name" value="Y_phosphatase"/>
    <property type="match status" value="1"/>
</dbReference>
<evidence type="ECO:0000256" key="1">
    <source>
        <dbReference type="SAM" id="MobiDB-lite"/>
    </source>
</evidence>
<dbReference type="CDD" id="cd00047">
    <property type="entry name" value="PTPc"/>
    <property type="match status" value="1"/>
</dbReference>
<reference evidence="4" key="1">
    <citation type="submission" date="2023-10" db="EMBL/GenBank/DDBJ databases">
        <title>Genome assembly of Pristionchus species.</title>
        <authorList>
            <person name="Yoshida K."/>
            <person name="Sommer R.J."/>
        </authorList>
    </citation>
    <scope>NUCLEOTIDE SEQUENCE</scope>
    <source>
        <strain evidence="4">RS0144</strain>
    </source>
</reference>
<protein>
    <recommendedName>
        <fullName evidence="6">Tyrosine phosphatase</fullName>
    </recommendedName>
</protein>
<dbReference type="InterPro" id="IPR003595">
    <property type="entry name" value="Tyr_Pase_cat"/>
</dbReference>
<evidence type="ECO:0000313" key="4">
    <source>
        <dbReference type="EMBL" id="GMT04432.1"/>
    </source>
</evidence>
<dbReference type="InterPro" id="IPR029021">
    <property type="entry name" value="Prot-tyrosine_phosphatase-like"/>
</dbReference>
<keyword evidence="5" id="KW-1185">Reference proteome</keyword>
<feature type="compositionally biased region" description="Basic and acidic residues" evidence="1">
    <location>
        <begin position="1"/>
        <end position="16"/>
    </location>
</feature>
<dbReference type="Proteomes" id="UP001432027">
    <property type="component" value="Unassembled WGS sequence"/>
</dbReference>
<feature type="compositionally biased region" description="Basic and acidic residues" evidence="1">
    <location>
        <begin position="111"/>
        <end position="123"/>
    </location>
</feature>
<dbReference type="EMBL" id="BTSX01000006">
    <property type="protein sequence ID" value="GMT04432.1"/>
    <property type="molecule type" value="Genomic_DNA"/>
</dbReference>
<feature type="compositionally biased region" description="Basic and acidic residues" evidence="1">
    <location>
        <begin position="39"/>
        <end position="61"/>
    </location>
</feature>
<dbReference type="SMART" id="SM00404">
    <property type="entry name" value="PTPc_motif"/>
    <property type="match status" value="1"/>
</dbReference>